<evidence type="ECO:0000256" key="1">
    <source>
        <dbReference type="SAM" id="MobiDB-lite"/>
    </source>
</evidence>
<gene>
    <name evidence="3" type="primary">LOC117648291</name>
</gene>
<name>A0A6P8Z8K4_THRPL</name>
<dbReference type="GeneID" id="117648291"/>
<evidence type="ECO:0000313" key="3">
    <source>
        <dbReference type="RefSeq" id="XP_034246636.1"/>
    </source>
</evidence>
<evidence type="ECO:0000313" key="2">
    <source>
        <dbReference type="Proteomes" id="UP000515158"/>
    </source>
</evidence>
<proteinExistence type="predicted"/>
<feature type="region of interest" description="Disordered" evidence="1">
    <location>
        <begin position="259"/>
        <end position="281"/>
    </location>
</feature>
<dbReference type="RefSeq" id="XP_034246636.1">
    <property type="nucleotide sequence ID" value="XM_034390745.1"/>
</dbReference>
<dbReference type="Proteomes" id="UP000515158">
    <property type="component" value="Unplaced"/>
</dbReference>
<organism evidence="3">
    <name type="scientific">Thrips palmi</name>
    <name type="common">Melon thrips</name>
    <dbReference type="NCBI Taxonomy" id="161013"/>
    <lineage>
        <taxon>Eukaryota</taxon>
        <taxon>Metazoa</taxon>
        <taxon>Ecdysozoa</taxon>
        <taxon>Arthropoda</taxon>
        <taxon>Hexapoda</taxon>
        <taxon>Insecta</taxon>
        <taxon>Pterygota</taxon>
        <taxon>Neoptera</taxon>
        <taxon>Paraneoptera</taxon>
        <taxon>Thysanoptera</taxon>
        <taxon>Terebrantia</taxon>
        <taxon>Thripoidea</taxon>
        <taxon>Thripidae</taxon>
        <taxon>Thrips</taxon>
    </lineage>
</organism>
<feature type="compositionally biased region" description="Polar residues" evidence="1">
    <location>
        <begin position="150"/>
        <end position="162"/>
    </location>
</feature>
<feature type="region of interest" description="Disordered" evidence="1">
    <location>
        <begin position="482"/>
        <end position="506"/>
    </location>
</feature>
<dbReference type="AlphaFoldDB" id="A0A6P8Z8K4"/>
<accession>A0A6P8Z8K4</accession>
<dbReference type="OrthoDB" id="8197836at2759"/>
<dbReference type="InParanoid" id="A0A6P8Z8K4"/>
<dbReference type="KEGG" id="tpal:117648291"/>
<feature type="region of interest" description="Disordered" evidence="1">
    <location>
        <begin position="1"/>
        <end position="33"/>
    </location>
</feature>
<feature type="region of interest" description="Disordered" evidence="1">
    <location>
        <begin position="149"/>
        <end position="186"/>
    </location>
</feature>
<protein>
    <submittedName>
        <fullName evidence="3">Uncharacterized protein LOC117648291 isoform X1</fullName>
    </submittedName>
</protein>
<sequence length="543" mass="59447">MTAANPSPRPCQDGSDLETAGLSLVGSQKPAPPVCVHPVGLEGGLQGGLEGGLHGDAQEDCGVAATDMQPVEEGVGGEDSSMQPQEALWDMDGLGSLSLEEEVEGPASSASLHSPDLFGNEENIGSLPSSSGSCPIPASQFVFMAKSQREVPSNADTDSSLGEISDIESVGGDMEDSHGGPSPARQYFVHSDFENQETLASLAEIQEHEKNAFGLVGAQCLDFNVPLDAFQKTPSKLVSRNWIVDIEAETLQQFPYYKNDFEENSPHGQQQDEDDGHSEEQPITENGLLSEESCNMPSVDEAQISYGSSSTSTSPNRDLDALQLTQSAPLKRRASFKRSEQLNVKRSRRNWEQWYEQFKTIVTTGEQKKVAQAQLLSKFSNETDAEDNAQVDTDLEMLSPVLFQHEISCKSGLEGVSIPHCSTPLSCNRGERPFTNASQSPFALTDKDQLVPEENCPPNAEPCCSTMAYPCQRRLFNWEEPSWKPSASEANSSDLENEPSEEPQHQYIAQRSVLRLGLSKRHRPKPLHPQKPKWWVLQQCTLL</sequence>
<reference evidence="3" key="1">
    <citation type="submission" date="2025-08" db="UniProtKB">
        <authorList>
            <consortium name="RefSeq"/>
        </authorList>
    </citation>
    <scope>IDENTIFICATION</scope>
    <source>
        <tissue evidence="3">Total insect</tissue>
    </source>
</reference>
<keyword evidence="2" id="KW-1185">Reference proteome</keyword>